<dbReference type="PANTHER" id="PTHR45830:SF15">
    <property type="entry name" value="SERPENTINE RECEPTOR, CLASS I"/>
    <property type="match status" value="1"/>
</dbReference>
<name>A0A2A6C3F2_PRIPA</name>
<dbReference type="PANTHER" id="PTHR45830">
    <property type="entry name" value="SERPENTINE RECEPTOR, CLASS I"/>
    <property type="match status" value="1"/>
</dbReference>
<accession>A0A8R1YXF4</accession>
<evidence type="ECO:0000313" key="2">
    <source>
        <dbReference type="Proteomes" id="UP000005239"/>
    </source>
</evidence>
<dbReference type="AlphaFoldDB" id="A0A2A6C3F2"/>
<reference evidence="1" key="2">
    <citation type="submission" date="2022-06" db="UniProtKB">
        <authorList>
            <consortium name="EnsemblMetazoa"/>
        </authorList>
    </citation>
    <scope>IDENTIFICATION</scope>
    <source>
        <strain evidence="1">PS312</strain>
    </source>
</reference>
<accession>A0A2A6C3F2</accession>
<organism evidence="1 2">
    <name type="scientific">Pristionchus pacificus</name>
    <name type="common">Parasitic nematode worm</name>
    <dbReference type="NCBI Taxonomy" id="54126"/>
    <lineage>
        <taxon>Eukaryota</taxon>
        <taxon>Metazoa</taxon>
        <taxon>Ecdysozoa</taxon>
        <taxon>Nematoda</taxon>
        <taxon>Chromadorea</taxon>
        <taxon>Rhabditida</taxon>
        <taxon>Rhabditina</taxon>
        <taxon>Diplogasteromorpha</taxon>
        <taxon>Diplogasteroidea</taxon>
        <taxon>Neodiplogasteridae</taxon>
        <taxon>Pristionchus</taxon>
    </lineage>
</organism>
<protein>
    <submittedName>
        <fullName evidence="1">G protein-coupled receptor</fullName>
    </submittedName>
</protein>
<reference evidence="2" key="1">
    <citation type="journal article" date="2008" name="Nat. Genet.">
        <title>The Pristionchus pacificus genome provides a unique perspective on nematode lifestyle and parasitism.</title>
        <authorList>
            <person name="Dieterich C."/>
            <person name="Clifton S.W."/>
            <person name="Schuster L.N."/>
            <person name="Chinwalla A."/>
            <person name="Delehaunty K."/>
            <person name="Dinkelacker I."/>
            <person name="Fulton L."/>
            <person name="Fulton R."/>
            <person name="Godfrey J."/>
            <person name="Minx P."/>
            <person name="Mitreva M."/>
            <person name="Roeseler W."/>
            <person name="Tian H."/>
            <person name="Witte H."/>
            <person name="Yang S.P."/>
            <person name="Wilson R.K."/>
            <person name="Sommer R.J."/>
        </authorList>
    </citation>
    <scope>NUCLEOTIDE SEQUENCE [LARGE SCALE GENOMIC DNA]</scope>
    <source>
        <strain evidence="2">PS312</strain>
    </source>
</reference>
<proteinExistence type="predicted"/>
<dbReference type="InterPro" id="IPR019422">
    <property type="entry name" value="7TM_GPCR_serpentine_rcpt_Srh"/>
</dbReference>
<sequence>MQMNRRAETRLILQSFCQCIPTTTVTIIPQVLIVFASMWIMANILDARRLHYSSAHYNYLDSSQNHYARCLIILESVLVLYAINSTIISVPFVLFPCKGLYVRGLGSYIGLSAHGGLSGRVRIEQCLAQLKNVISLKLCFLWFSKVLMTIGKIIFHFEPSLASDDVMPKSVFEVRKRPNIDFGVTSSEANDGSNTFENPRKQSLRELTFLSCAKSFAICPTLSRTASYDILVFSGIKQSLSRLKQVIYMLLFSGACTWFNCCMFYRHQVILPWEHRLKLGTRGIFTGYFIMNIVMFINPISFIFTSTDDHATQRPIVEKGMHPLHPQSPMAWLLTLPSYKIYTSENTPLMMAYHLPYAMTTAVLCTATTTFLTFHATKTLVSTRKERASHATVEAQQKLIRNLQFQMNITTFGTMFPLCYWLVTLYFEVILPEVTVGMHVFIPLAIMANSIYAIVSSKALSCKTIFRRPVNYTKTPTTFRTRFDNSTAIRY</sequence>
<dbReference type="EnsemblMetazoa" id="PPA40796.1">
    <property type="protein sequence ID" value="PPA40796.1"/>
    <property type="gene ID" value="WBGene00279165"/>
</dbReference>
<keyword evidence="2" id="KW-1185">Reference proteome</keyword>
<dbReference type="Proteomes" id="UP000005239">
    <property type="component" value="Unassembled WGS sequence"/>
</dbReference>
<dbReference type="Pfam" id="PF10318">
    <property type="entry name" value="7TM_GPCR_Srh"/>
    <property type="match status" value="1"/>
</dbReference>
<gene>
    <name evidence="1" type="primary">WBGene00279165</name>
</gene>
<evidence type="ECO:0000313" key="1">
    <source>
        <dbReference type="EnsemblMetazoa" id="PPA40796.1"/>
    </source>
</evidence>